<accession>A0AAV5WHH3</accession>
<evidence type="ECO:0000256" key="1">
    <source>
        <dbReference type="SAM" id="MobiDB-lite"/>
    </source>
</evidence>
<organism evidence="2 3">
    <name type="scientific">Pristionchus fissidentatus</name>
    <dbReference type="NCBI Taxonomy" id="1538716"/>
    <lineage>
        <taxon>Eukaryota</taxon>
        <taxon>Metazoa</taxon>
        <taxon>Ecdysozoa</taxon>
        <taxon>Nematoda</taxon>
        <taxon>Chromadorea</taxon>
        <taxon>Rhabditida</taxon>
        <taxon>Rhabditina</taxon>
        <taxon>Diplogasteromorpha</taxon>
        <taxon>Diplogasteroidea</taxon>
        <taxon>Neodiplogasteridae</taxon>
        <taxon>Pristionchus</taxon>
    </lineage>
</organism>
<dbReference type="Proteomes" id="UP001432322">
    <property type="component" value="Unassembled WGS sequence"/>
</dbReference>
<proteinExistence type="predicted"/>
<dbReference type="AlphaFoldDB" id="A0AAV5WHH3"/>
<evidence type="ECO:0000313" key="2">
    <source>
        <dbReference type="EMBL" id="GMT30482.1"/>
    </source>
</evidence>
<sequence length="75" mass="8842">MKCPECEDYRSKSVDAFCHHLKQVHRSCRHWNHVPLRLWSQIAVGKSLHIQRVQTPQLHHNPREEGNSGREVHSV</sequence>
<feature type="compositionally biased region" description="Basic and acidic residues" evidence="1">
    <location>
        <begin position="61"/>
        <end position="75"/>
    </location>
</feature>
<gene>
    <name evidence="2" type="ORF">PFISCL1PPCAC_21779</name>
</gene>
<evidence type="ECO:0000313" key="3">
    <source>
        <dbReference type="Proteomes" id="UP001432322"/>
    </source>
</evidence>
<keyword evidence="3" id="KW-1185">Reference proteome</keyword>
<feature type="region of interest" description="Disordered" evidence="1">
    <location>
        <begin position="54"/>
        <end position="75"/>
    </location>
</feature>
<dbReference type="EMBL" id="BTSY01000005">
    <property type="protein sequence ID" value="GMT30482.1"/>
    <property type="molecule type" value="Genomic_DNA"/>
</dbReference>
<name>A0AAV5WHH3_9BILA</name>
<reference evidence="2" key="1">
    <citation type="submission" date="2023-10" db="EMBL/GenBank/DDBJ databases">
        <title>Genome assembly of Pristionchus species.</title>
        <authorList>
            <person name="Yoshida K."/>
            <person name="Sommer R.J."/>
        </authorList>
    </citation>
    <scope>NUCLEOTIDE SEQUENCE</scope>
    <source>
        <strain evidence="2">RS5133</strain>
    </source>
</reference>
<comment type="caution">
    <text evidence="2">The sequence shown here is derived from an EMBL/GenBank/DDBJ whole genome shotgun (WGS) entry which is preliminary data.</text>
</comment>
<protein>
    <submittedName>
        <fullName evidence="2">Uncharacterized protein</fullName>
    </submittedName>
</protein>